<dbReference type="InParanoid" id="A0A545B0S0"/>
<dbReference type="GO" id="GO:0008654">
    <property type="term" value="P:phospholipid biosynthetic process"/>
    <property type="evidence" value="ECO:0007669"/>
    <property type="project" value="InterPro"/>
</dbReference>
<dbReference type="Gene3D" id="1.20.120.1760">
    <property type="match status" value="1"/>
</dbReference>
<organism evidence="5 6">
    <name type="scientific">Cryptosporangium phraense</name>
    <dbReference type="NCBI Taxonomy" id="2593070"/>
    <lineage>
        <taxon>Bacteria</taxon>
        <taxon>Bacillati</taxon>
        <taxon>Actinomycetota</taxon>
        <taxon>Actinomycetes</taxon>
        <taxon>Cryptosporangiales</taxon>
        <taxon>Cryptosporangiaceae</taxon>
        <taxon>Cryptosporangium</taxon>
    </lineage>
</organism>
<dbReference type="GO" id="GO:0016020">
    <property type="term" value="C:membrane"/>
    <property type="evidence" value="ECO:0007669"/>
    <property type="project" value="InterPro"/>
</dbReference>
<dbReference type="AlphaFoldDB" id="A0A545B0S0"/>
<feature type="transmembrane region" description="Helical" evidence="4">
    <location>
        <begin position="120"/>
        <end position="142"/>
    </location>
</feature>
<feature type="transmembrane region" description="Helical" evidence="4">
    <location>
        <begin position="263"/>
        <end position="283"/>
    </location>
</feature>
<dbReference type="OrthoDB" id="9777147at2"/>
<reference evidence="5 6" key="1">
    <citation type="submission" date="2019-07" db="EMBL/GenBank/DDBJ databases">
        <title>Cryptosporangium phraense sp. nov., isolated from plant litter.</title>
        <authorList>
            <person name="Suriyachadkun C."/>
        </authorList>
    </citation>
    <scope>NUCLEOTIDE SEQUENCE [LARGE SCALE GENOMIC DNA]</scope>
    <source>
        <strain evidence="5 6">A-T 5661</strain>
    </source>
</reference>
<feature type="region of interest" description="Disordered" evidence="3">
    <location>
        <begin position="1"/>
        <end position="24"/>
    </location>
</feature>
<comment type="caution">
    <text evidence="5">The sequence shown here is derived from an EMBL/GenBank/DDBJ whole genome shotgun (WGS) entry which is preliminary data.</text>
</comment>
<dbReference type="Pfam" id="PF01066">
    <property type="entry name" value="CDP-OH_P_transf"/>
    <property type="match status" value="1"/>
</dbReference>
<feature type="transmembrane region" description="Helical" evidence="4">
    <location>
        <begin position="183"/>
        <end position="201"/>
    </location>
</feature>
<keyword evidence="4" id="KW-0472">Membrane</keyword>
<dbReference type="InterPro" id="IPR048254">
    <property type="entry name" value="CDP_ALCOHOL_P_TRANSF_CS"/>
</dbReference>
<sequence length="336" mass="35256">MQARPWRRSSGRPRPAGRRWSRGLRRGGTFARRVLVRRRGGVDAGGPPGADEMQPVGPYTTLTWPDGESQRVGDPVHGVAVRRRRTRPASETTAERLAAEAPQAAPLLTGEKTIARRCQFALVQSCTLASLMLGLAAIFAVLHGEVRIAAAVLLGCVLFDGADGALARLFGVSTPFGAQMDSLADMCSFGIATPVVVFAWLTGPSPTAVAGVACALIAVCAAIRLARFNVSPKNGRFFSGVPTTIAAAIAVIAVLVRPDAGRWAAPLFVAALAIAMVSSFPYLKIGALRRVPKWLLPVGAVAVALDPTTTLGLLVGAYLLSGPLLWARQKRGIAAV</sequence>
<name>A0A545B0S0_9ACTN</name>
<dbReference type="FunCoup" id="A0A545B0S0">
    <property type="interactions" value="24"/>
</dbReference>
<dbReference type="InterPro" id="IPR043130">
    <property type="entry name" value="CDP-OH_PTrfase_TM_dom"/>
</dbReference>
<comment type="similarity">
    <text evidence="2">Belongs to the CDP-alcohol phosphatidyltransferase class-I family.</text>
</comment>
<keyword evidence="4" id="KW-0812">Transmembrane</keyword>
<feature type="transmembrane region" description="Helical" evidence="4">
    <location>
        <begin position="207"/>
        <end position="225"/>
    </location>
</feature>
<dbReference type="EMBL" id="VIRS01000002">
    <property type="protein sequence ID" value="TQS46425.1"/>
    <property type="molecule type" value="Genomic_DNA"/>
</dbReference>
<dbReference type="PROSITE" id="PS00379">
    <property type="entry name" value="CDP_ALCOHOL_P_TRANSF"/>
    <property type="match status" value="1"/>
</dbReference>
<keyword evidence="1 2" id="KW-0808">Transferase</keyword>
<feature type="transmembrane region" description="Helical" evidence="4">
    <location>
        <begin position="295"/>
        <end position="320"/>
    </location>
</feature>
<dbReference type="InterPro" id="IPR000462">
    <property type="entry name" value="CDP-OH_P_trans"/>
</dbReference>
<keyword evidence="4" id="KW-1133">Transmembrane helix</keyword>
<evidence type="ECO:0000256" key="1">
    <source>
        <dbReference type="ARBA" id="ARBA00022679"/>
    </source>
</evidence>
<evidence type="ECO:0000256" key="2">
    <source>
        <dbReference type="RuleBase" id="RU003750"/>
    </source>
</evidence>
<feature type="transmembrane region" description="Helical" evidence="4">
    <location>
        <begin position="148"/>
        <end position="171"/>
    </location>
</feature>
<evidence type="ECO:0000256" key="3">
    <source>
        <dbReference type="SAM" id="MobiDB-lite"/>
    </source>
</evidence>
<dbReference type="RefSeq" id="WP_142702944.1">
    <property type="nucleotide sequence ID" value="NZ_VIRS01000002.1"/>
</dbReference>
<evidence type="ECO:0000313" key="6">
    <source>
        <dbReference type="Proteomes" id="UP000317982"/>
    </source>
</evidence>
<dbReference type="Proteomes" id="UP000317982">
    <property type="component" value="Unassembled WGS sequence"/>
</dbReference>
<gene>
    <name evidence="5" type="ORF">FL583_03265</name>
</gene>
<evidence type="ECO:0000313" key="5">
    <source>
        <dbReference type="EMBL" id="TQS46425.1"/>
    </source>
</evidence>
<protein>
    <submittedName>
        <fullName evidence="5">CDP-alcohol phosphatidyltransferase</fullName>
    </submittedName>
</protein>
<keyword evidence="6" id="KW-1185">Reference proteome</keyword>
<evidence type="ECO:0000256" key="4">
    <source>
        <dbReference type="SAM" id="Phobius"/>
    </source>
</evidence>
<feature type="transmembrane region" description="Helical" evidence="4">
    <location>
        <begin position="237"/>
        <end position="257"/>
    </location>
</feature>
<dbReference type="GO" id="GO:0016780">
    <property type="term" value="F:phosphotransferase activity, for other substituted phosphate groups"/>
    <property type="evidence" value="ECO:0007669"/>
    <property type="project" value="InterPro"/>
</dbReference>
<proteinExistence type="inferred from homology"/>
<accession>A0A545B0S0</accession>